<proteinExistence type="predicted"/>
<dbReference type="AlphaFoldDB" id="A0A839QFP9"/>
<gene>
    <name evidence="2" type="ORF">E9229_001299</name>
</gene>
<feature type="compositionally biased region" description="Low complexity" evidence="1">
    <location>
        <begin position="89"/>
        <end position="112"/>
    </location>
</feature>
<name>A0A839QFP9_9MICC</name>
<comment type="caution">
    <text evidence="2">The sequence shown here is derived from an EMBL/GenBank/DDBJ whole genome shotgun (WGS) entry which is preliminary data.</text>
</comment>
<evidence type="ECO:0000313" key="2">
    <source>
        <dbReference type="EMBL" id="MBB2995108.1"/>
    </source>
</evidence>
<evidence type="ECO:0000313" key="3">
    <source>
        <dbReference type="Proteomes" id="UP000523000"/>
    </source>
</evidence>
<reference evidence="2 3" key="1">
    <citation type="submission" date="2020-08" db="EMBL/GenBank/DDBJ databases">
        <title>Sequencing the genomes of 1000 actinobacteria strains.</title>
        <authorList>
            <person name="Klenk H.-P."/>
        </authorList>
    </citation>
    <scope>NUCLEOTIDE SEQUENCE [LARGE SCALE GENOMIC DNA]</scope>
    <source>
        <strain evidence="2 3">DSM 22826</strain>
    </source>
</reference>
<dbReference type="EMBL" id="JACHVS010000001">
    <property type="protein sequence ID" value="MBB2995108.1"/>
    <property type="molecule type" value="Genomic_DNA"/>
</dbReference>
<dbReference type="Proteomes" id="UP000523000">
    <property type="component" value="Unassembled WGS sequence"/>
</dbReference>
<keyword evidence="3" id="KW-1185">Reference proteome</keyword>
<organism evidence="2 3">
    <name type="scientific">Paeniglutamicibacter cryotolerans</name>
    <dbReference type="NCBI Taxonomy" id="670079"/>
    <lineage>
        <taxon>Bacteria</taxon>
        <taxon>Bacillati</taxon>
        <taxon>Actinomycetota</taxon>
        <taxon>Actinomycetes</taxon>
        <taxon>Micrococcales</taxon>
        <taxon>Micrococcaceae</taxon>
        <taxon>Paeniglutamicibacter</taxon>
    </lineage>
</organism>
<evidence type="ECO:0000256" key="1">
    <source>
        <dbReference type="SAM" id="MobiDB-lite"/>
    </source>
</evidence>
<accession>A0A839QFP9</accession>
<feature type="region of interest" description="Disordered" evidence="1">
    <location>
        <begin position="66"/>
        <end position="116"/>
    </location>
</feature>
<sequence>MADRVWLYFCPRCFGEDCGGVSARIRFTGTRRTGPISCTNRPMSQATPKASNHHWISCSARRRIRRSWSGSSRRRSPDPGAHQSEPRITAGSGSSGSPPGAGSAGRPSTAGRQLPGRVPLLVGPCLHRACGRGTTRLSRTATGVLRDDFRLGGSGEARPGRELGQAVDPCFAAGQYHGVVGTLLHLEMCGA</sequence>
<protein>
    <submittedName>
        <fullName evidence="2">Uncharacterized protein</fullName>
    </submittedName>
</protein>